<evidence type="ECO:0000313" key="4">
    <source>
        <dbReference type="Proteomes" id="UP000054270"/>
    </source>
</evidence>
<proteinExistence type="predicted"/>
<dbReference type="GO" id="GO:0016651">
    <property type="term" value="F:oxidoreductase activity, acting on NAD(P)H"/>
    <property type="evidence" value="ECO:0007669"/>
    <property type="project" value="InterPro"/>
</dbReference>
<dbReference type="InterPro" id="IPR036291">
    <property type="entry name" value="NAD(P)-bd_dom_sf"/>
</dbReference>
<dbReference type="OrthoDB" id="3233595at2759"/>
<dbReference type="Pfam" id="PF08240">
    <property type="entry name" value="ADH_N"/>
    <property type="match status" value="1"/>
</dbReference>
<dbReference type="InterPro" id="IPR047122">
    <property type="entry name" value="Trans-enoyl_RdTase-like"/>
</dbReference>
<dbReference type="Gene3D" id="3.90.180.10">
    <property type="entry name" value="Medium-chain alcohol dehydrogenases, catalytic domain"/>
    <property type="match status" value="1"/>
</dbReference>
<dbReference type="CDD" id="cd08249">
    <property type="entry name" value="enoyl_reductase_like"/>
    <property type="match status" value="1"/>
</dbReference>
<dbReference type="Gene3D" id="3.40.50.720">
    <property type="entry name" value="NAD(P)-binding Rossmann-like Domain"/>
    <property type="match status" value="1"/>
</dbReference>
<evidence type="ECO:0000313" key="3">
    <source>
        <dbReference type="EMBL" id="KJA22850.1"/>
    </source>
</evidence>
<dbReference type="InterPro" id="IPR011032">
    <property type="entry name" value="GroES-like_sf"/>
</dbReference>
<sequence>MPATAKAFVIPVKQGEFVVKDIAVSSPAAGEILIKIQATSLSPVDWKIHKWGEVVELGQGVTDFAVGDRVFGQAHFESLRGSFQQYIVAFASNTAKIPPSITFDEAATIPCVLTAAYIGLYNQTPRGLGLTPPVSAEGRVITGGTSSVGQMALQLARISGFSPIITTASLKNTDWLKSLGATDVLDRNLSQADLIKEVKKLTNEKSVPYVYDAISSNETQKVGLELLSDGGKLAVVMPALILSAGSDVGLRLSLVYVRRRLIRGHAYHVHDSGGSGAQVQHALCASPVSPSSGGNRARATMTES</sequence>
<keyword evidence="4" id="KW-1185">Reference proteome</keyword>
<dbReference type="AlphaFoldDB" id="A0A0D2PSY2"/>
<dbReference type="Proteomes" id="UP000054270">
    <property type="component" value="Unassembled WGS sequence"/>
</dbReference>
<protein>
    <recommendedName>
        <fullName evidence="2">Enoyl reductase (ER) domain-containing protein</fullName>
    </recommendedName>
</protein>
<dbReference type="InterPro" id="IPR013149">
    <property type="entry name" value="ADH-like_C"/>
</dbReference>
<dbReference type="SUPFAM" id="SSF50129">
    <property type="entry name" value="GroES-like"/>
    <property type="match status" value="1"/>
</dbReference>
<name>A0A0D2PSY2_HYPSF</name>
<dbReference type="EMBL" id="KN817547">
    <property type="protein sequence ID" value="KJA22850.1"/>
    <property type="molecule type" value="Genomic_DNA"/>
</dbReference>
<dbReference type="Pfam" id="PF00107">
    <property type="entry name" value="ADH_zinc_N"/>
    <property type="match status" value="1"/>
</dbReference>
<dbReference type="SMART" id="SM00829">
    <property type="entry name" value="PKS_ER"/>
    <property type="match status" value="1"/>
</dbReference>
<evidence type="ECO:0000256" key="1">
    <source>
        <dbReference type="SAM" id="MobiDB-lite"/>
    </source>
</evidence>
<feature type="region of interest" description="Disordered" evidence="1">
    <location>
        <begin position="285"/>
        <end position="304"/>
    </location>
</feature>
<dbReference type="InterPro" id="IPR013154">
    <property type="entry name" value="ADH-like_N"/>
</dbReference>
<accession>A0A0D2PSY2</accession>
<feature type="domain" description="Enoyl reductase (ER)" evidence="2">
    <location>
        <begin position="15"/>
        <end position="283"/>
    </location>
</feature>
<dbReference type="PANTHER" id="PTHR45348">
    <property type="entry name" value="HYPOTHETICAL OXIDOREDUCTASE (EUROFUNG)"/>
    <property type="match status" value="1"/>
</dbReference>
<gene>
    <name evidence="3" type="ORF">HYPSUDRAFT_215583</name>
</gene>
<evidence type="ECO:0000259" key="2">
    <source>
        <dbReference type="SMART" id="SM00829"/>
    </source>
</evidence>
<dbReference type="InterPro" id="IPR020843">
    <property type="entry name" value="ER"/>
</dbReference>
<dbReference type="PANTHER" id="PTHR45348:SF2">
    <property type="entry name" value="ZINC-TYPE ALCOHOL DEHYDROGENASE-LIKE PROTEIN C2E1P3.01"/>
    <property type="match status" value="1"/>
</dbReference>
<dbReference type="OMA" id="KKQGQWI"/>
<reference evidence="4" key="1">
    <citation type="submission" date="2014-04" db="EMBL/GenBank/DDBJ databases">
        <title>Evolutionary Origins and Diversification of the Mycorrhizal Mutualists.</title>
        <authorList>
            <consortium name="DOE Joint Genome Institute"/>
            <consortium name="Mycorrhizal Genomics Consortium"/>
            <person name="Kohler A."/>
            <person name="Kuo A."/>
            <person name="Nagy L.G."/>
            <person name="Floudas D."/>
            <person name="Copeland A."/>
            <person name="Barry K.W."/>
            <person name="Cichocki N."/>
            <person name="Veneault-Fourrey C."/>
            <person name="LaButti K."/>
            <person name="Lindquist E.A."/>
            <person name="Lipzen A."/>
            <person name="Lundell T."/>
            <person name="Morin E."/>
            <person name="Murat C."/>
            <person name="Riley R."/>
            <person name="Ohm R."/>
            <person name="Sun H."/>
            <person name="Tunlid A."/>
            <person name="Henrissat B."/>
            <person name="Grigoriev I.V."/>
            <person name="Hibbett D.S."/>
            <person name="Martin F."/>
        </authorList>
    </citation>
    <scope>NUCLEOTIDE SEQUENCE [LARGE SCALE GENOMIC DNA]</scope>
    <source>
        <strain evidence="4">FD-334 SS-4</strain>
    </source>
</reference>
<dbReference type="STRING" id="945553.A0A0D2PSY2"/>
<organism evidence="3 4">
    <name type="scientific">Hypholoma sublateritium (strain FD-334 SS-4)</name>
    <dbReference type="NCBI Taxonomy" id="945553"/>
    <lineage>
        <taxon>Eukaryota</taxon>
        <taxon>Fungi</taxon>
        <taxon>Dikarya</taxon>
        <taxon>Basidiomycota</taxon>
        <taxon>Agaricomycotina</taxon>
        <taxon>Agaricomycetes</taxon>
        <taxon>Agaricomycetidae</taxon>
        <taxon>Agaricales</taxon>
        <taxon>Agaricineae</taxon>
        <taxon>Strophariaceae</taxon>
        <taxon>Hypholoma</taxon>
    </lineage>
</organism>
<dbReference type="SUPFAM" id="SSF51735">
    <property type="entry name" value="NAD(P)-binding Rossmann-fold domains"/>
    <property type="match status" value="1"/>
</dbReference>